<organism evidence="1 2">
    <name type="scientific">Penicillium malachiteum</name>
    <dbReference type="NCBI Taxonomy" id="1324776"/>
    <lineage>
        <taxon>Eukaryota</taxon>
        <taxon>Fungi</taxon>
        <taxon>Dikarya</taxon>
        <taxon>Ascomycota</taxon>
        <taxon>Pezizomycotina</taxon>
        <taxon>Eurotiomycetes</taxon>
        <taxon>Eurotiomycetidae</taxon>
        <taxon>Eurotiales</taxon>
        <taxon>Aspergillaceae</taxon>
        <taxon>Penicillium</taxon>
    </lineage>
</organism>
<sequence>MSVFIIDQFMTHLATLTNLGSCIDEWKTLPAIHADGGENLQFLGICHVGSVSNMPHAPVQAVLEISAVSVSKIDQFTVLMLFLSSELPVPIAQSLDWAFTPTEC</sequence>
<dbReference type="AlphaFoldDB" id="A0AAD6MPU5"/>
<accession>A0AAD6MPU5</accession>
<dbReference type="EMBL" id="JAQJAN010000024">
    <property type="protein sequence ID" value="KAJ5700930.1"/>
    <property type="molecule type" value="Genomic_DNA"/>
</dbReference>
<protein>
    <submittedName>
        <fullName evidence="1">Uncharacterized protein</fullName>
    </submittedName>
</protein>
<reference evidence="1" key="2">
    <citation type="submission" date="2023-01" db="EMBL/GenBank/DDBJ databases">
        <authorList>
            <person name="Petersen C."/>
        </authorList>
    </citation>
    <scope>NUCLEOTIDE SEQUENCE</scope>
    <source>
        <strain evidence="1">IBT 17514</strain>
    </source>
</reference>
<comment type="caution">
    <text evidence="1">The sequence shown here is derived from an EMBL/GenBank/DDBJ whole genome shotgun (WGS) entry which is preliminary data.</text>
</comment>
<gene>
    <name evidence="1" type="ORF">N7493_011976</name>
</gene>
<evidence type="ECO:0000313" key="2">
    <source>
        <dbReference type="Proteomes" id="UP001215712"/>
    </source>
</evidence>
<evidence type="ECO:0000313" key="1">
    <source>
        <dbReference type="EMBL" id="KAJ5700930.1"/>
    </source>
</evidence>
<name>A0AAD6MPU5_9EURO</name>
<reference evidence="1" key="1">
    <citation type="journal article" date="2023" name="IMA Fungus">
        <title>Comparative genomic study of the Penicillium genus elucidates a diverse pangenome and 15 lateral gene transfer events.</title>
        <authorList>
            <person name="Petersen C."/>
            <person name="Sorensen T."/>
            <person name="Nielsen M.R."/>
            <person name="Sondergaard T.E."/>
            <person name="Sorensen J.L."/>
            <person name="Fitzpatrick D.A."/>
            <person name="Frisvad J.C."/>
            <person name="Nielsen K.L."/>
        </authorList>
    </citation>
    <scope>NUCLEOTIDE SEQUENCE</scope>
    <source>
        <strain evidence="1">IBT 17514</strain>
    </source>
</reference>
<dbReference type="Proteomes" id="UP001215712">
    <property type="component" value="Unassembled WGS sequence"/>
</dbReference>
<keyword evidence="2" id="KW-1185">Reference proteome</keyword>
<proteinExistence type="predicted"/>